<dbReference type="GO" id="GO:0009231">
    <property type="term" value="P:riboflavin biosynthetic process"/>
    <property type="evidence" value="ECO:0007669"/>
    <property type="project" value="InterPro"/>
</dbReference>
<dbReference type="STRING" id="1173111.SAMN05444955_10340"/>
<dbReference type="Gene3D" id="3.40.430.10">
    <property type="entry name" value="Dihydrofolate Reductase, subunit A"/>
    <property type="match status" value="1"/>
</dbReference>
<dbReference type="PANTHER" id="PTHR38011:SF11">
    <property type="entry name" value="2,5-DIAMINO-6-RIBOSYLAMINO-4(3H)-PYRIMIDINONE 5'-PHOSPHATE REDUCTASE"/>
    <property type="match status" value="1"/>
</dbReference>
<dbReference type="GO" id="GO:0008703">
    <property type="term" value="F:5-amino-6-(5-phosphoribosylamino)uracil reductase activity"/>
    <property type="evidence" value="ECO:0007669"/>
    <property type="project" value="InterPro"/>
</dbReference>
<reference evidence="2 3" key="1">
    <citation type="submission" date="2016-10" db="EMBL/GenBank/DDBJ databases">
        <authorList>
            <person name="de Groot N.N."/>
        </authorList>
    </citation>
    <scope>NUCLEOTIDE SEQUENCE [LARGE SCALE GENOMIC DNA]</scope>
    <source>
        <strain evidence="2 3">DSM 46701</strain>
    </source>
</reference>
<evidence type="ECO:0000313" key="3">
    <source>
        <dbReference type="Proteomes" id="UP000199695"/>
    </source>
</evidence>
<feature type="domain" description="Bacterial bifunctional deaminase-reductase C-terminal" evidence="1">
    <location>
        <begin position="3"/>
        <end position="166"/>
    </location>
</feature>
<accession>A0A1H8C345</accession>
<dbReference type="InterPro" id="IPR024072">
    <property type="entry name" value="DHFR-like_dom_sf"/>
</dbReference>
<dbReference type="PANTHER" id="PTHR38011">
    <property type="entry name" value="DIHYDROFOLATE REDUCTASE FAMILY PROTEIN (AFU_ORTHOLOGUE AFUA_8G06820)"/>
    <property type="match status" value="1"/>
</dbReference>
<dbReference type="EMBL" id="FOCQ01000003">
    <property type="protein sequence ID" value="SEM89500.1"/>
    <property type="molecule type" value="Genomic_DNA"/>
</dbReference>
<keyword evidence="3" id="KW-1185">Reference proteome</keyword>
<sequence length="177" mass="20136">MERKVVVYIAMSLDGYIARENGEIDWLLENSPSDPGEYGYDDFYKTIDTVIMGKATYDQLPELSDTFPYSDKKCYVFSRTATGRNEHAEFVNEEVGVFLSKLKQQPGGNIWLVGGGELIKDFIEAGAIDEWMIGVIPVLIGKGIPLFKPNGREDRLKLKNHFRFADCVMLHYEVIKK</sequence>
<dbReference type="Pfam" id="PF01872">
    <property type="entry name" value="RibD_C"/>
    <property type="match status" value="1"/>
</dbReference>
<gene>
    <name evidence="2" type="ORF">SAMN05444955_10340</name>
</gene>
<protein>
    <submittedName>
        <fullName evidence="2">Dihydrofolate reductase</fullName>
    </submittedName>
</protein>
<dbReference type="Proteomes" id="UP000199695">
    <property type="component" value="Unassembled WGS sequence"/>
</dbReference>
<proteinExistence type="predicted"/>
<evidence type="ECO:0000313" key="2">
    <source>
        <dbReference type="EMBL" id="SEM89500.1"/>
    </source>
</evidence>
<dbReference type="InterPro" id="IPR050765">
    <property type="entry name" value="Riboflavin_Biosynth_HTPR"/>
</dbReference>
<dbReference type="AlphaFoldDB" id="A0A1H8C345"/>
<name>A0A1H8C345_9BACL</name>
<dbReference type="SUPFAM" id="SSF53597">
    <property type="entry name" value="Dihydrofolate reductase-like"/>
    <property type="match status" value="1"/>
</dbReference>
<organism evidence="2 3">
    <name type="scientific">Lihuaxuella thermophila</name>
    <dbReference type="NCBI Taxonomy" id="1173111"/>
    <lineage>
        <taxon>Bacteria</taxon>
        <taxon>Bacillati</taxon>
        <taxon>Bacillota</taxon>
        <taxon>Bacilli</taxon>
        <taxon>Bacillales</taxon>
        <taxon>Thermoactinomycetaceae</taxon>
        <taxon>Lihuaxuella</taxon>
    </lineage>
</organism>
<dbReference type="InterPro" id="IPR002734">
    <property type="entry name" value="RibDG_C"/>
</dbReference>
<evidence type="ECO:0000259" key="1">
    <source>
        <dbReference type="Pfam" id="PF01872"/>
    </source>
</evidence>
<dbReference type="RefSeq" id="WP_244527430.1">
    <property type="nucleotide sequence ID" value="NZ_FOCQ01000003.1"/>
</dbReference>